<accession>A0A8D9L229</accession>
<dbReference type="Proteomes" id="UP000095455">
    <property type="component" value="Unassembled WGS sequence"/>
</dbReference>
<sequence>MLEQLTGKEMTKLTLDVILNNLYISILTPYYKFNLIKSDPNDNKFLNYAVIVNAKFIMTEDRHFVADTVWKNKQSQLKAINTILSL</sequence>
<comment type="caution">
    <text evidence="1">The sequence shown here is derived from an EMBL/GenBank/DDBJ whole genome shotgun (WGS) entry which is preliminary data.</text>
</comment>
<name>A0A8D9L229_PARDI</name>
<organism evidence="1 2">
    <name type="scientific">Parabacteroides distasonis</name>
    <dbReference type="NCBI Taxonomy" id="823"/>
    <lineage>
        <taxon>Bacteria</taxon>
        <taxon>Pseudomonadati</taxon>
        <taxon>Bacteroidota</taxon>
        <taxon>Bacteroidia</taxon>
        <taxon>Bacteroidales</taxon>
        <taxon>Tannerellaceae</taxon>
        <taxon>Parabacteroides</taxon>
    </lineage>
</organism>
<reference evidence="1 2" key="1">
    <citation type="submission" date="2015-09" db="EMBL/GenBank/DDBJ databases">
        <authorList>
            <consortium name="Pathogen Informatics"/>
        </authorList>
    </citation>
    <scope>NUCLEOTIDE SEQUENCE [LARGE SCALE GENOMIC DNA]</scope>
    <source>
        <strain evidence="1 2">2789STDY5608822</strain>
    </source>
</reference>
<gene>
    <name evidence="1" type="ORF">ERS852380_00415</name>
</gene>
<proteinExistence type="predicted"/>
<protein>
    <recommendedName>
        <fullName evidence="3">Nucleotide-binding protein</fullName>
    </recommendedName>
</protein>
<evidence type="ECO:0000313" key="2">
    <source>
        <dbReference type="Proteomes" id="UP000095455"/>
    </source>
</evidence>
<dbReference type="RefSeq" id="WP_230327231.1">
    <property type="nucleotide sequence ID" value="NZ_CABMKT010000001.1"/>
</dbReference>
<dbReference type="AlphaFoldDB" id="A0A8D9L229"/>
<evidence type="ECO:0000313" key="1">
    <source>
        <dbReference type="EMBL" id="CUN46224.1"/>
    </source>
</evidence>
<dbReference type="EMBL" id="CYYK01000001">
    <property type="protein sequence ID" value="CUN46224.1"/>
    <property type="molecule type" value="Genomic_DNA"/>
</dbReference>
<evidence type="ECO:0008006" key="3">
    <source>
        <dbReference type="Google" id="ProtNLM"/>
    </source>
</evidence>